<dbReference type="Proteomes" id="UP000247409">
    <property type="component" value="Unassembled WGS sequence"/>
</dbReference>
<sequence length="132" mass="15045">MNTNASELLKAMEQRMAKIEKRMEVLEEMEVCEEMEKLEEEGSAKRVNNLRNELTGEFSFCMSAFYSLDLCSRTLVSDVRFGGIMSAATSAERVAAIATAREELKRLGMELIEKMKQQVSFIYMCFGILSLF</sequence>
<accession>A0A2V3IL08</accession>
<dbReference type="AlphaFoldDB" id="A0A2V3IL08"/>
<proteinExistence type="predicted"/>
<organism evidence="2 3">
    <name type="scientific">Gracilariopsis chorda</name>
    <dbReference type="NCBI Taxonomy" id="448386"/>
    <lineage>
        <taxon>Eukaryota</taxon>
        <taxon>Rhodophyta</taxon>
        <taxon>Florideophyceae</taxon>
        <taxon>Rhodymeniophycidae</taxon>
        <taxon>Gracilariales</taxon>
        <taxon>Gracilariaceae</taxon>
        <taxon>Gracilariopsis</taxon>
    </lineage>
</organism>
<evidence type="ECO:0000313" key="3">
    <source>
        <dbReference type="Proteomes" id="UP000247409"/>
    </source>
</evidence>
<feature type="coiled-coil region" evidence="1">
    <location>
        <begin position="2"/>
        <end position="29"/>
    </location>
</feature>
<keyword evidence="1" id="KW-0175">Coiled coil</keyword>
<dbReference type="EMBL" id="NBIV01000152">
    <property type="protein sequence ID" value="PXF42743.1"/>
    <property type="molecule type" value="Genomic_DNA"/>
</dbReference>
<name>A0A2V3IL08_9FLOR</name>
<gene>
    <name evidence="2" type="ORF">BWQ96_07558</name>
</gene>
<comment type="caution">
    <text evidence="2">The sequence shown here is derived from an EMBL/GenBank/DDBJ whole genome shotgun (WGS) entry which is preliminary data.</text>
</comment>
<evidence type="ECO:0000313" key="2">
    <source>
        <dbReference type="EMBL" id="PXF42743.1"/>
    </source>
</evidence>
<keyword evidence="3" id="KW-1185">Reference proteome</keyword>
<protein>
    <submittedName>
        <fullName evidence="2">Uncharacterized protein</fullName>
    </submittedName>
</protein>
<evidence type="ECO:0000256" key="1">
    <source>
        <dbReference type="SAM" id="Coils"/>
    </source>
</evidence>
<reference evidence="2 3" key="1">
    <citation type="journal article" date="2018" name="Mol. Biol. Evol.">
        <title>Analysis of the draft genome of the red seaweed Gracilariopsis chorda provides insights into genome size evolution in Rhodophyta.</title>
        <authorList>
            <person name="Lee J."/>
            <person name="Yang E.C."/>
            <person name="Graf L."/>
            <person name="Yang J.H."/>
            <person name="Qiu H."/>
            <person name="Zel Zion U."/>
            <person name="Chan C.X."/>
            <person name="Stephens T.G."/>
            <person name="Weber A.P.M."/>
            <person name="Boo G.H."/>
            <person name="Boo S.M."/>
            <person name="Kim K.M."/>
            <person name="Shin Y."/>
            <person name="Jung M."/>
            <person name="Lee S.J."/>
            <person name="Yim H.S."/>
            <person name="Lee J.H."/>
            <person name="Bhattacharya D."/>
            <person name="Yoon H.S."/>
        </authorList>
    </citation>
    <scope>NUCLEOTIDE SEQUENCE [LARGE SCALE GENOMIC DNA]</scope>
    <source>
        <strain evidence="2 3">SKKU-2015</strain>
        <tissue evidence="2">Whole body</tissue>
    </source>
</reference>